<dbReference type="GO" id="GO:0005524">
    <property type="term" value="F:ATP binding"/>
    <property type="evidence" value="ECO:0007669"/>
    <property type="project" value="UniProtKB-KW"/>
</dbReference>
<keyword evidence="8" id="KW-0067">ATP-binding</keyword>
<evidence type="ECO:0000256" key="2">
    <source>
        <dbReference type="ARBA" id="ARBA00005810"/>
    </source>
</evidence>
<dbReference type="GO" id="GO:0016301">
    <property type="term" value="F:kinase activity"/>
    <property type="evidence" value="ECO:0007669"/>
    <property type="project" value="UniProtKB-KW"/>
</dbReference>
<dbReference type="RefSeq" id="WP_076451535.1">
    <property type="nucleotide sequence ID" value="NZ_FTOJ01000004.1"/>
</dbReference>
<dbReference type="AlphaFoldDB" id="A0A1N7MAX3"/>
<dbReference type="InterPro" id="IPR035907">
    <property type="entry name" value="Hppk_sf"/>
</dbReference>
<dbReference type="NCBIfam" id="TIGR01498">
    <property type="entry name" value="folK"/>
    <property type="match status" value="1"/>
</dbReference>
<organism evidence="15 16">
    <name type="scientific">Chryseobacterium piscicola</name>
    <dbReference type="NCBI Taxonomy" id="551459"/>
    <lineage>
        <taxon>Bacteria</taxon>
        <taxon>Pseudomonadati</taxon>
        <taxon>Bacteroidota</taxon>
        <taxon>Flavobacteriia</taxon>
        <taxon>Flavobacteriales</taxon>
        <taxon>Weeksellaceae</taxon>
        <taxon>Chryseobacterium group</taxon>
        <taxon>Chryseobacterium</taxon>
    </lineage>
</organism>
<keyword evidence="7 15" id="KW-0418">Kinase</keyword>
<evidence type="ECO:0000259" key="13">
    <source>
        <dbReference type="Pfam" id="PF01288"/>
    </source>
</evidence>
<evidence type="ECO:0000256" key="4">
    <source>
        <dbReference type="ARBA" id="ARBA00016218"/>
    </source>
</evidence>
<dbReference type="UniPathway" id="UPA00077">
    <property type="reaction ID" value="UER00155"/>
</dbReference>
<dbReference type="PANTHER" id="PTHR43071">
    <property type="entry name" value="2-AMINO-4-HYDROXY-6-HYDROXYMETHYLDIHYDROPTERIDINE PYROPHOSPHOKINASE"/>
    <property type="match status" value="1"/>
</dbReference>
<dbReference type="SUPFAM" id="SSF55083">
    <property type="entry name" value="6-hydroxymethyl-7,8-dihydropterin pyrophosphokinase, HPPK"/>
    <property type="match status" value="1"/>
</dbReference>
<protein>
    <recommendedName>
        <fullName evidence="4">2-amino-4-hydroxy-6-hydroxymethyldihydropteridine pyrophosphokinase</fullName>
        <ecNumber evidence="3">2.7.6.3</ecNumber>
    </recommendedName>
    <alternativeName>
        <fullName evidence="11">6-hydroxymethyl-7,8-dihydropterin pyrophosphokinase</fullName>
    </alternativeName>
    <alternativeName>
        <fullName evidence="12">7,8-dihydro-6-hydroxymethylpterin-pyrophosphokinase</fullName>
    </alternativeName>
</protein>
<evidence type="ECO:0000256" key="12">
    <source>
        <dbReference type="ARBA" id="ARBA00033413"/>
    </source>
</evidence>
<evidence type="ECO:0000256" key="5">
    <source>
        <dbReference type="ARBA" id="ARBA00022679"/>
    </source>
</evidence>
<dbReference type="Proteomes" id="UP000186246">
    <property type="component" value="Unassembled WGS sequence"/>
</dbReference>
<keyword evidence="6" id="KW-0547">Nucleotide-binding</keyword>
<dbReference type="CDD" id="cd00483">
    <property type="entry name" value="HPPK"/>
    <property type="match status" value="1"/>
</dbReference>
<dbReference type="PANTHER" id="PTHR43071:SF1">
    <property type="entry name" value="2-AMINO-4-HYDROXY-6-HYDROXYMETHYLDIHYDROPTERIDINE PYROPHOSPHOKINASE"/>
    <property type="match status" value="1"/>
</dbReference>
<reference evidence="15" key="3">
    <citation type="submission" date="2017-01" db="EMBL/GenBank/DDBJ databases">
        <authorList>
            <person name="Mah S.A."/>
            <person name="Swanson W.J."/>
            <person name="Moy G.W."/>
            <person name="Vacquier V.D."/>
        </authorList>
    </citation>
    <scope>NUCLEOTIDE SEQUENCE [LARGE SCALE GENOMIC DNA]</scope>
    <source>
        <strain evidence="15">DSM 21068</strain>
    </source>
</reference>
<dbReference type="STRING" id="551459.SAMN05421796_104128"/>
<keyword evidence="17" id="KW-1185">Reference proteome</keyword>
<dbReference type="OrthoDB" id="9808041at2"/>
<evidence type="ECO:0000256" key="3">
    <source>
        <dbReference type="ARBA" id="ARBA00013253"/>
    </source>
</evidence>
<dbReference type="GO" id="GO:0003848">
    <property type="term" value="F:2-amino-4-hydroxy-6-hydroxymethyldihydropteridine diphosphokinase activity"/>
    <property type="evidence" value="ECO:0007669"/>
    <property type="project" value="UniProtKB-EC"/>
</dbReference>
<evidence type="ECO:0000256" key="9">
    <source>
        <dbReference type="ARBA" id="ARBA00022909"/>
    </source>
</evidence>
<reference evidence="14 17" key="1">
    <citation type="submission" date="2016-11" db="EMBL/GenBank/DDBJ databases">
        <title>Whole genomes of Flavobacteriaceae.</title>
        <authorList>
            <person name="Stine C."/>
            <person name="Li C."/>
            <person name="Tadesse D."/>
        </authorList>
    </citation>
    <scope>NUCLEOTIDE SEQUENCE [LARGE SCALE GENOMIC DNA]</scope>
    <source>
        <strain evidence="14 17">DSM 21068</strain>
    </source>
</reference>
<evidence type="ECO:0000256" key="1">
    <source>
        <dbReference type="ARBA" id="ARBA00005051"/>
    </source>
</evidence>
<sequence>MSYNNAVLLLGSNINDAKKNLQIAFEKIAEKNISILYKSKFLYSEPVEFVSSNIFCNIALSIETDLSPIQLLNGLKEIEKDMGRLVDSGTTRNYNDRMIDLDIVSYNNIIFTCNRLEIPHYRHLYEREFSKILLDSLFLNRT</sequence>
<gene>
    <name evidence="14" type="ORF">B0A70_00715</name>
    <name evidence="15" type="ORF">SAMN05421796_104128</name>
</gene>
<proteinExistence type="inferred from homology"/>
<evidence type="ECO:0000256" key="8">
    <source>
        <dbReference type="ARBA" id="ARBA00022840"/>
    </source>
</evidence>
<evidence type="ECO:0000313" key="15">
    <source>
        <dbReference type="EMBL" id="SIS83254.1"/>
    </source>
</evidence>
<evidence type="ECO:0000313" key="16">
    <source>
        <dbReference type="Proteomes" id="UP000186246"/>
    </source>
</evidence>
<dbReference type="Proteomes" id="UP000238314">
    <property type="component" value="Unassembled WGS sequence"/>
</dbReference>
<comment type="pathway">
    <text evidence="1">Cofactor biosynthesis; tetrahydrofolate biosynthesis; 2-amino-4-hydroxy-6-hydroxymethyl-7,8-dihydropteridine diphosphate from 7,8-dihydroneopterin triphosphate: step 4/4.</text>
</comment>
<dbReference type="EC" id="2.7.6.3" evidence="3"/>
<dbReference type="EMBL" id="MUGO01000001">
    <property type="protein sequence ID" value="PQA98138.1"/>
    <property type="molecule type" value="Genomic_DNA"/>
</dbReference>
<keyword evidence="5" id="KW-0808">Transferase</keyword>
<feature type="domain" description="7,8-dihydro-6-hydroxymethylpterin-pyrophosphokinase" evidence="13">
    <location>
        <begin position="8"/>
        <end position="132"/>
    </location>
</feature>
<dbReference type="Gene3D" id="3.30.70.560">
    <property type="entry name" value="7,8-Dihydro-6-hydroxymethylpterin-pyrophosphokinase HPPK"/>
    <property type="match status" value="1"/>
</dbReference>
<dbReference type="EMBL" id="FTOJ01000004">
    <property type="protein sequence ID" value="SIS83254.1"/>
    <property type="molecule type" value="Genomic_DNA"/>
</dbReference>
<reference evidence="16" key="2">
    <citation type="submission" date="2017-01" db="EMBL/GenBank/DDBJ databases">
        <authorList>
            <person name="Varghese N."/>
            <person name="Submissions S."/>
        </authorList>
    </citation>
    <scope>NUCLEOTIDE SEQUENCE [LARGE SCALE GENOMIC DNA]</scope>
    <source>
        <strain evidence="16">DSM 21068</strain>
    </source>
</reference>
<dbReference type="GO" id="GO:0046654">
    <property type="term" value="P:tetrahydrofolate biosynthetic process"/>
    <property type="evidence" value="ECO:0007669"/>
    <property type="project" value="UniProtKB-UniPathway"/>
</dbReference>
<dbReference type="GO" id="GO:0046656">
    <property type="term" value="P:folic acid biosynthetic process"/>
    <property type="evidence" value="ECO:0007669"/>
    <property type="project" value="UniProtKB-KW"/>
</dbReference>
<evidence type="ECO:0000256" key="11">
    <source>
        <dbReference type="ARBA" id="ARBA00029766"/>
    </source>
</evidence>
<evidence type="ECO:0000313" key="14">
    <source>
        <dbReference type="EMBL" id="PQA98138.1"/>
    </source>
</evidence>
<dbReference type="Pfam" id="PF01288">
    <property type="entry name" value="HPPK"/>
    <property type="match status" value="1"/>
</dbReference>
<comment type="function">
    <text evidence="10">Catalyzes the transfer of pyrophosphate from adenosine triphosphate (ATP) to 6-hydroxymethyl-7,8-dihydropterin, an enzymatic step in folate biosynthesis pathway.</text>
</comment>
<evidence type="ECO:0000256" key="10">
    <source>
        <dbReference type="ARBA" id="ARBA00029409"/>
    </source>
</evidence>
<accession>A0A1N7MAX3</accession>
<evidence type="ECO:0000256" key="7">
    <source>
        <dbReference type="ARBA" id="ARBA00022777"/>
    </source>
</evidence>
<evidence type="ECO:0000256" key="6">
    <source>
        <dbReference type="ARBA" id="ARBA00022741"/>
    </source>
</evidence>
<dbReference type="InterPro" id="IPR000550">
    <property type="entry name" value="Hppk"/>
</dbReference>
<name>A0A1N7MAX3_9FLAO</name>
<comment type="similarity">
    <text evidence="2">Belongs to the HPPK family.</text>
</comment>
<evidence type="ECO:0000313" key="17">
    <source>
        <dbReference type="Proteomes" id="UP000238314"/>
    </source>
</evidence>
<keyword evidence="9" id="KW-0289">Folate biosynthesis</keyword>